<name>A0A6V8KKF8_9ACTN</name>
<reference evidence="5 6" key="2">
    <citation type="submission" date="2020-03" db="EMBL/GenBank/DDBJ databases">
        <authorList>
            <person name="Ichikawa N."/>
            <person name="Kimura A."/>
            <person name="Kitahashi Y."/>
            <person name="Uohara A."/>
        </authorList>
    </citation>
    <scope>NUCLEOTIDE SEQUENCE [LARGE SCALE GENOMIC DNA]</scope>
    <source>
        <strain evidence="5 6">NBRC 108639</strain>
    </source>
</reference>
<dbReference type="EMBL" id="BLPF01000002">
    <property type="protein sequence ID" value="GFJ81175.1"/>
    <property type="molecule type" value="Genomic_DNA"/>
</dbReference>
<evidence type="ECO:0000313" key="5">
    <source>
        <dbReference type="EMBL" id="GFJ81175.1"/>
    </source>
</evidence>
<feature type="domain" description="HTH lacI-type" evidence="4">
    <location>
        <begin position="18"/>
        <end position="62"/>
    </location>
</feature>
<dbReference type="GO" id="GO:0003700">
    <property type="term" value="F:DNA-binding transcription factor activity"/>
    <property type="evidence" value="ECO:0007669"/>
    <property type="project" value="TreeGrafter"/>
</dbReference>
<dbReference type="Pfam" id="PF13377">
    <property type="entry name" value="Peripla_BP_3"/>
    <property type="match status" value="1"/>
</dbReference>
<dbReference type="SUPFAM" id="SSF47413">
    <property type="entry name" value="lambda repressor-like DNA-binding domains"/>
    <property type="match status" value="1"/>
</dbReference>
<keyword evidence="6" id="KW-1185">Reference proteome</keyword>
<proteinExistence type="predicted"/>
<reference evidence="5 6" key="1">
    <citation type="submission" date="2020-03" db="EMBL/GenBank/DDBJ databases">
        <title>Whole genome shotgun sequence of Phytohabitans houttuyneae NBRC 108639.</title>
        <authorList>
            <person name="Komaki H."/>
            <person name="Tamura T."/>
        </authorList>
    </citation>
    <scope>NUCLEOTIDE SEQUENCE [LARGE SCALE GENOMIC DNA]</scope>
    <source>
        <strain evidence="5 6">NBRC 108639</strain>
    </source>
</reference>
<dbReference type="Gene3D" id="3.40.50.2300">
    <property type="match status" value="2"/>
</dbReference>
<dbReference type="InterPro" id="IPR046335">
    <property type="entry name" value="LacI/GalR-like_sensor"/>
</dbReference>
<dbReference type="InterPro" id="IPR010982">
    <property type="entry name" value="Lambda_DNA-bd_dom_sf"/>
</dbReference>
<dbReference type="AlphaFoldDB" id="A0A6V8KKF8"/>
<dbReference type="PROSITE" id="PS50932">
    <property type="entry name" value="HTH_LACI_2"/>
    <property type="match status" value="1"/>
</dbReference>
<accession>A0A6V8KKF8</accession>
<evidence type="ECO:0000256" key="3">
    <source>
        <dbReference type="ARBA" id="ARBA00023163"/>
    </source>
</evidence>
<evidence type="ECO:0000256" key="1">
    <source>
        <dbReference type="ARBA" id="ARBA00023015"/>
    </source>
</evidence>
<dbReference type="CDD" id="cd01392">
    <property type="entry name" value="HTH_LacI"/>
    <property type="match status" value="1"/>
</dbReference>
<protein>
    <submittedName>
        <fullName evidence="5">LacI family transcriptional regulator</fullName>
    </submittedName>
</protein>
<organism evidence="5 6">
    <name type="scientific">Phytohabitans houttuyneae</name>
    <dbReference type="NCBI Taxonomy" id="1076126"/>
    <lineage>
        <taxon>Bacteria</taxon>
        <taxon>Bacillati</taxon>
        <taxon>Actinomycetota</taxon>
        <taxon>Actinomycetes</taxon>
        <taxon>Micromonosporales</taxon>
        <taxon>Micromonosporaceae</taxon>
    </lineage>
</organism>
<dbReference type="SMART" id="SM00354">
    <property type="entry name" value="HTH_LACI"/>
    <property type="match status" value="1"/>
</dbReference>
<dbReference type="PANTHER" id="PTHR30146">
    <property type="entry name" value="LACI-RELATED TRANSCRIPTIONAL REPRESSOR"/>
    <property type="match status" value="1"/>
</dbReference>
<dbReference type="PANTHER" id="PTHR30146:SF153">
    <property type="entry name" value="LACTOSE OPERON REPRESSOR"/>
    <property type="match status" value="1"/>
</dbReference>
<gene>
    <name evidence="5" type="primary">lacI_6</name>
    <name evidence="5" type="ORF">Phou_053550</name>
</gene>
<dbReference type="RefSeq" id="WP_173059974.1">
    <property type="nucleotide sequence ID" value="NZ_BAABGO010000086.1"/>
</dbReference>
<dbReference type="Proteomes" id="UP000482800">
    <property type="component" value="Unassembled WGS sequence"/>
</dbReference>
<sequence>MIQEGESQAHGAGRRGDVSIATIARLAGVSRPTVSKVLNGHRGISTRTRQRVEALLREHGYRWPMPATTPCLEVVFHQMLGSIAIEILRGADEVASARECTVGFTDIRQQTVAGLSWVEPMLRRRPIAVIAVSSMVTVSHGEQLVASGIPLVAIDPIDELFPTPAVASKNVDGARTATRHLLDLGHRRIGVVTGPVRDLSARARFDGFRDALAGAGIASDTSLQRHGAFTFEDGRDLGLQLIALPQRPTAIVCGDDLQALGVYEAARQAGLRIPDDLSVVGFDDIGQAAWAAPPLTTVRQEFAQMGAAAARLALALADGERLTQDRYELDTTLIVRGSTSTALS</sequence>
<dbReference type="InterPro" id="IPR028082">
    <property type="entry name" value="Peripla_BP_I"/>
</dbReference>
<evidence type="ECO:0000256" key="2">
    <source>
        <dbReference type="ARBA" id="ARBA00023125"/>
    </source>
</evidence>
<evidence type="ECO:0000313" key="6">
    <source>
        <dbReference type="Proteomes" id="UP000482800"/>
    </source>
</evidence>
<keyword evidence="1" id="KW-0805">Transcription regulation</keyword>
<dbReference type="Pfam" id="PF00356">
    <property type="entry name" value="LacI"/>
    <property type="match status" value="1"/>
</dbReference>
<dbReference type="GO" id="GO:0000976">
    <property type="term" value="F:transcription cis-regulatory region binding"/>
    <property type="evidence" value="ECO:0007669"/>
    <property type="project" value="TreeGrafter"/>
</dbReference>
<dbReference type="Gene3D" id="1.10.260.40">
    <property type="entry name" value="lambda repressor-like DNA-binding domains"/>
    <property type="match status" value="1"/>
</dbReference>
<keyword evidence="3" id="KW-0804">Transcription</keyword>
<dbReference type="InterPro" id="IPR000843">
    <property type="entry name" value="HTH_LacI"/>
</dbReference>
<dbReference type="SUPFAM" id="SSF53822">
    <property type="entry name" value="Periplasmic binding protein-like I"/>
    <property type="match status" value="1"/>
</dbReference>
<evidence type="ECO:0000259" key="4">
    <source>
        <dbReference type="PROSITE" id="PS50932"/>
    </source>
</evidence>
<comment type="caution">
    <text evidence="5">The sequence shown here is derived from an EMBL/GenBank/DDBJ whole genome shotgun (WGS) entry which is preliminary data.</text>
</comment>
<keyword evidence="2" id="KW-0238">DNA-binding</keyword>